<dbReference type="PANTHER" id="PTHR28032:SF1">
    <property type="entry name" value="FI02826P"/>
    <property type="match status" value="1"/>
</dbReference>
<reference evidence="12" key="2">
    <citation type="submission" date="2021-08" db="EMBL/GenBank/DDBJ databases">
        <authorList>
            <person name="Gostincar C."/>
            <person name="Sun X."/>
            <person name="Song Z."/>
            <person name="Gunde-Cimerman N."/>
        </authorList>
    </citation>
    <scope>NUCLEOTIDE SEQUENCE</scope>
    <source>
        <strain evidence="12">EXF-9911</strain>
    </source>
</reference>
<evidence type="ECO:0000256" key="5">
    <source>
        <dbReference type="ARBA" id="ARBA00022490"/>
    </source>
</evidence>
<comment type="caution">
    <text evidence="12">The sequence shown here is derived from an EMBL/GenBank/DDBJ whole genome shotgun (WGS) entry which is preliminary data.</text>
</comment>
<comment type="subcellular location">
    <subcellularLocation>
        <location evidence="9">Cytoplasm</location>
    </subcellularLocation>
    <subcellularLocation>
        <location evidence="9">Nucleus</location>
    </subcellularLocation>
</comment>
<organism evidence="12 13">
    <name type="scientific">Aureobasidium melanogenum</name>
    <name type="common">Aureobasidium pullulans var. melanogenum</name>
    <dbReference type="NCBI Taxonomy" id="46634"/>
    <lineage>
        <taxon>Eukaryota</taxon>
        <taxon>Fungi</taxon>
        <taxon>Dikarya</taxon>
        <taxon>Ascomycota</taxon>
        <taxon>Pezizomycotina</taxon>
        <taxon>Dothideomycetes</taxon>
        <taxon>Dothideomycetidae</taxon>
        <taxon>Dothideales</taxon>
        <taxon>Saccotheciaceae</taxon>
        <taxon>Aureobasidium</taxon>
    </lineage>
</organism>
<evidence type="ECO:0000256" key="10">
    <source>
        <dbReference type="SAM" id="MobiDB-lite"/>
    </source>
</evidence>
<comment type="subunit">
    <text evidence="2 9">Binds the proteasome.</text>
</comment>
<dbReference type="EMBL" id="JAHFXF010001620">
    <property type="protein sequence ID" value="KAG9665482.1"/>
    <property type="molecule type" value="Genomic_DNA"/>
</dbReference>
<proteinExistence type="inferred from homology"/>
<evidence type="ECO:0000256" key="2">
    <source>
        <dbReference type="ARBA" id="ARBA00011464"/>
    </source>
</evidence>
<dbReference type="Pfam" id="PF25534">
    <property type="entry name" value="DUF7918"/>
    <property type="match status" value="1"/>
</dbReference>
<evidence type="ECO:0000256" key="3">
    <source>
        <dbReference type="ARBA" id="ARBA00016204"/>
    </source>
</evidence>
<feature type="region of interest" description="Disordered" evidence="10">
    <location>
        <begin position="1"/>
        <end position="79"/>
    </location>
</feature>
<dbReference type="Gene3D" id="1.20.58.1590">
    <property type="entry name" value="Tethering factor for nuclear proteasome Cut8/Sts1"/>
    <property type="match status" value="1"/>
</dbReference>
<comment type="function">
    <text evidence="8 9">Involved in ubiquitin-mediated protein degradation. Regulatory factor in the ubiquitin/proteasome pathway that controls the turnover of proteasome substrates. Targets proteasomes to the nucleus and facilitates the degradation of nuclear proteins.</text>
</comment>
<keyword evidence="7 9" id="KW-0539">Nucleus</keyword>
<accession>A0A9P8IYD4</accession>
<dbReference type="PANTHER" id="PTHR28032">
    <property type="entry name" value="FI02826P"/>
    <property type="match status" value="1"/>
</dbReference>
<gene>
    <name evidence="12" type="ORF">KCU76_g18407</name>
</gene>
<dbReference type="Proteomes" id="UP000779574">
    <property type="component" value="Unassembled WGS sequence"/>
</dbReference>
<dbReference type="FunFam" id="1.20.58.1590:FF:000001">
    <property type="entry name" value="Tethering factor for nuclear proteasome STS1"/>
    <property type="match status" value="1"/>
</dbReference>
<dbReference type="GO" id="GO:0070628">
    <property type="term" value="F:proteasome binding"/>
    <property type="evidence" value="ECO:0007669"/>
    <property type="project" value="TreeGrafter"/>
</dbReference>
<dbReference type="InterPro" id="IPR013868">
    <property type="entry name" value="Cut8/Sts1_fam"/>
</dbReference>
<evidence type="ECO:0000256" key="8">
    <source>
        <dbReference type="ARBA" id="ARBA00025651"/>
    </source>
</evidence>
<dbReference type="GO" id="GO:0015031">
    <property type="term" value="P:protein transport"/>
    <property type="evidence" value="ECO:0007669"/>
    <property type="project" value="UniProtKB-UniRule"/>
</dbReference>
<dbReference type="GO" id="GO:0031965">
    <property type="term" value="C:nuclear membrane"/>
    <property type="evidence" value="ECO:0007669"/>
    <property type="project" value="TreeGrafter"/>
</dbReference>
<evidence type="ECO:0000313" key="13">
    <source>
        <dbReference type="Proteomes" id="UP000779574"/>
    </source>
</evidence>
<keyword evidence="5 9" id="KW-0963">Cytoplasm</keyword>
<evidence type="ECO:0000259" key="11">
    <source>
        <dbReference type="Pfam" id="PF25534"/>
    </source>
</evidence>
<evidence type="ECO:0000313" key="12">
    <source>
        <dbReference type="EMBL" id="KAG9665482.1"/>
    </source>
</evidence>
<feature type="domain" description="DUF7918" evidence="11">
    <location>
        <begin position="339"/>
        <end position="558"/>
    </location>
</feature>
<protein>
    <recommendedName>
        <fullName evidence="3 9">Tethering factor for nuclear proteasome STS1</fullName>
    </recommendedName>
</protein>
<feature type="compositionally biased region" description="Polar residues" evidence="10">
    <location>
        <begin position="1"/>
        <end position="12"/>
    </location>
</feature>
<dbReference type="GO" id="GO:0031144">
    <property type="term" value="P:proteasome localization"/>
    <property type="evidence" value="ECO:0007669"/>
    <property type="project" value="UniProtKB-UniRule"/>
</dbReference>
<name>A0A9P8IYD4_AURME</name>
<evidence type="ECO:0000256" key="1">
    <source>
        <dbReference type="ARBA" id="ARBA00006199"/>
    </source>
</evidence>
<dbReference type="InterPro" id="IPR057678">
    <property type="entry name" value="DUF7918"/>
</dbReference>
<reference evidence="12" key="1">
    <citation type="journal article" date="2021" name="J Fungi (Basel)">
        <title>Virulence traits and population genomics of the black yeast Aureobasidium melanogenum.</title>
        <authorList>
            <person name="Cernosa A."/>
            <person name="Sun X."/>
            <person name="Gostincar C."/>
            <person name="Fang C."/>
            <person name="Gunde-Cimerman N."/>
            <person name="Song Z."/>
        </authorList>
    </citation>
    <scope>NUCLEOTIDE SEQUENCE</scope>
    <source>
        <strain evidence="12">EXF-9911</strain>
    </source>
</reference>
<keyword evidence="6 9" id="KW-0653">Protein transport</keyword>
<evidence type="ECO:0000256" key="7">
    <source>
        <dbReference type="ARBA" id="ARBA00023242"/>
    </source>
</evidence>
<dbReference type="AlphaFoldDB" id="A0A9P8IYD4"/>
<feature type="non-terminal residue" evidence="12">
    <location>
        <position position="642"/>
    </location>
</feature>
<evidence type="ECO:0000256" key="9">
    <source>
        <dbReference type="RuleBase" id="RU368013"/>
    </source>
</evidence>
<comment type="similarity">
    <text evidence="1 9">Belongs to the cut8/STS1 family.</text>
</comment>
<dbReference type="Pfam" id="PF08559">
    <property type="entry name" value="Cut8"/>
    <property type="match status" value="1"/>
</dbReference>
<dbReference type="InterPro" id="IPR038422">
    <property type="entry name" value="Cut8/Sts1_sf"/>
</dbReference>
<evidence type="ECO:0000256" key="4">
    <source>
        <dbReference type="ARBA" id="ARBA00022448"/>
    </source>
</evidence>
<dbReference type="GO" id="GO:0071630">
    <property type="term" value="P:nuclear protein quality control by the ubiquitin-proteasome system"/>
    <property type="evidence" value="ECO:0007669"/>
    <property type="project" value="UniProtKB-UniRule"/>
</dbReference>
<feature type="non-terminal residue" evidence="12">
    <location>
        <position position="1"/>
    </location>
</feature>
<dbReference type="GO" id="GO:0005737">
    <property type="term" value="C:cytoplasm"/>
    <property type="evidence" value="ECO:0007669"/>
    <property type="project" value="UniProtKB-SubCell"/>
</dbReference>
<evidence type="ECO:0000256" key="6">
    <source>
        <dbReference type="ARBA" id="ARBA00022927"/>
    </source>
</evidence>
<sequence length="642" mass="71454">TNAMNSVITSNPLFAPHLLGTPRPSPSRSEGFGNDRMSSRKRKASEDDLDDRMSASPTNSPAVTGRQLFPASRSTKRSRTIVAAGRPLDLPRLLETLSPDEMRNLLQNICDQNPAIAHEVVTKAPRPSIESTLSVLQKYETTFKESFPFGNRPSSDYTYNRVRQPMLQLIEALKDFTPHFLPPNEPQPTLSLQYLDAVTQIIHRLPTWDTFQHNHAKFEAYDELAQAWALAIRESAKRGGGFHLQYAGWDQKLLKHNEDSGGRLQDAVNELRANVTYLNGPAAGGTTPSNYDERAAIRQQILSGTYGPDVSVGVGRCSNRSRVAAANGIMAIISDVPHVSVDIVVDGRPLPEYLDEDDDDSISPTSTIKYVECVSGSHFQIRSDLTGMELKHLKRGHAVTIDLYLDGKKVGGSVKQFPLRHHAVSTRSGVRYKEDGVWKERKFMFSDLVTSEDGASSRPTPKLKGLGTITVKLRYAVVTGSTPAHLRRAPGVNVSQETIHEKDLKGQAISHQAKLGEARIIRAHSSINTRDLGDPFAVFNFRYRSRRDLQALCLIPRSPSPAPLEERPEESLTREELLELLRRQKTRQEEQVVIKQELKRERIEDGDSDDELIVISSRPPTRKLKISADASTGIETIDLTDS</sequence>
<keyword evidence="4 9" id="KW-0813">Transport</keyword>